<dbReference type="AlphaFoldDB" id="A0AAV4B8L7"/>
<feature type="compositionally biased region" description="Pro residues" evidence="1">
    <location>
        <begin position="17"/>
        <end position="27"/>
    </location>
</feature>
<keyword evidence="2" id="KW-0812">Transmembrane</keyword>
<name>A0AAV4B8L7_9GAST</name>
<evidence type="ECO:0000256" key="2">
    <source>
        <dbReference type="SAM" id="Phobius"/>
    </source>
</evidence>
<feature type="transmembrane region" description="Helical" evidence="2">
    <location>
        <begin position="66"/>
        <end position="84"/>
    </location>
</feature>
<dbReference type="EMBL" id="BLXT01004716">
    <property type="protein sequence ID" value="GFO16776.1"/>
    <property type="molecule type" value="Genomic_DNA"/>
</dbReference>
<accession>A0AAV4B8L7</accession>
<sequence length="98" mass="10763">MTKLTVIKRTIAKIPHSPVPPPLPSLSPAPRRNQGFPTRSNAHSCSNNHDGRLDNTGKSRFERPSVSVSTILSTVASFLFYTIFKALDLVAQRLVNPP</sequence>
<proteinExistence type="predicted"/>
<dbReference type="Proteomes" id="UP000735302">
    <property type="component" value="Unassembled WGS sequence"/>
</dbReference>
<reference evidence="3 4" key="1">
    <citation type="journal article" date="2021" name="Elife">
        <title>Chloroplast acquisition without the gene transfer in kleptoplastic sea slugs, Plakobranchus ocellatus.</title>
        <authorList>
            <person name="Maeda T."/>
            <person name="Takahashi S."/>
            <person name="Yoshida T."/>
            <person name="Shimamura S."/>
            <person name="Takaki Y."/>
            <person name="Nagai Y."/>
            <person name="Toyoda A."/>
            <person name="Suzuki Y."/>
            <person name="Arimoto A."/>
            <person name="Ishii H."/>
            <person name="Satoh N."/>
            <person name="Nishiyama T."/>
            <person name="Hasebe M."/>
            <person name="Maruyama T."/>
            <person name="Minagawa J."/>
            <person name="Obokata J."/>
            <person name="Shigenobu S."/>
        </authorList>
    </citation>
    <scope>NUCLEOTIDE SEQUENCE [LARGE SCALE GENOMIC DNA]</scope>
</reference>
<protein>
    <submittedName>
        <fullName evidence="3">Uncharacterized protein</fullName>
    </submittedName>
</protein>
<feature type="region of interest" description="Disordered" evidence="1">
    <location>
        <begin position="16"/>
        <end position="60"/>
    </location>
</feature>
<comment type="caution">
    <text evidence="3">The sequence shown here is derived from an EMBL/GenBank/DDBJ whole genome shotgun (WGS) entry which is preliminary data.</text>
</comment>
<evidence type="ECO:0000313" key="4">
    <source>
        <dbReference type="Proteomes" id="UP000735302"/>
    </source>
</evidence>
<keyword evidence="4" id="KW-1185">Reference proteome</keyword>
<gene>
    <name evidence="3" type="ORF">PoB_004328100</name>
</gene>
<organism evidence="3 4">
    <name type="scientific">Plakobranchus ocellatus</name>
    <dbReference type="NCBI Taxonomy" id="259542"/>
    <lineage>
        <taxon>Eukaryota</taxon>
        <taxon>Metazoa</taxon>
        <taxon>Spiralia</taxon>
        <taxon>Lophotrochozoa</taxon>
        <taxon>Mollusca</taxon>
        <taxon>Gastropoda</taxon>
        <taxon>Heterobranchia</taxon>
        <taxon>Euthyneura</taxon>
        <taxon>Panpulmonata</taxon>
        <taxon>Sacoglossa</taxon>
        <taxon>Placobranchoidea</taxon>
        <taxon>Plakobranchidae</taxon>
        <taxon>Plakobranchus</taxon>
    </lineage>
</organism>
<keyword evidence="2" id="KW-0472">Membrane</keyword>
<feature type="compositionally biased region" description="Basic and acidic residues" evidence="1">
    <location>
        <begin position="49"/>
        <end position="60"/>
    </location>
</feature>
<evidence type="ECO:0000256" key="1">
    <source>
        <dbReference type="SAM" id="MobiDB-lite"/>
    </source>
</evidence>
<keyword evidence="2" id="KW-1133">Transmembrane helix</keyword>
<evidence type="ECO:0000313" key="3">
    <source>
        <dbReference type="EMBL" id="GFO16776.1"/>
    </source>
</evidence>
<feature type="compositionally biased region" description="Polar residues" evidence="1">
    <location>
        <begin position="35"/>
        <end position="48"/>
    </location>
</feature>